<dbReference type="OMA" id="QGSIKCM"/>
<dbReference type="InterPro" id="IPR001680">
    <property type="entry name" value="WD40_rpt"/>
</dbReference>
<gene>
    <name evidence="5" type="primary">107361269</name>
</gene>
<reference evidence="5" key="2">
    <citation type="submission" date="2015-06" db="UniProtKB">
        <authorList>
            <consortium name="EnsemblMetazoa"/>
        </authorList>
    </citation>
    <scope>IDENTIFICATION</scope>
</reference>
<sequence>MVKANFEAIVGTYQKYLVGISVSKDKSAEYYNFVQSFAEEAHIGTVKCVAAFGNYVVSGGTDEFIRVFDMSSRRDVSSLLQQEGTINCLKFINDSYLISGSEDSTLCVWTTSNWNVIKTLKGHKGGVNGVSVHPKGSLALSVGKDQKIITWDLVKARNAFVTNLKEIGKNIIWSPSEKHFIVLFDRRIDFYDVNVAAPVQKVTFTKDVNCANFLNDSILLVGLENGCIEMVDISHDKPIKNAKIHNSRIKDICVTNKGILSAASDGAIKLIRKNNFGDRGSTNLGCRITCMTISNHQS</sequence>
<evidence type="ECO:0000256" key="2">
    <source>
        <dbReference type="ARBA" id="ARBA00022737"/>
    </source>
</evidence>
<dbReference type="Gene3D" id="2.130.10.10">
    <property type="entry name" value="YVTN repeat-like/Quinoprotein amine dehydrogenase"/>
    <property type="match status" value="2"/>
</dbReference>
<dbReference type="OrthoDB" id="308449at2759"/>
<dbReference type="InterPro" id="IPR015943">
    <property type="entry name" value="WD40/YVTN_repeat-like_dom_sf"/>
</dbReference>
<reference evidence="6" key="1">
    <citation type="submission" date="2011-08" db="EMBL/GenBank/DDBJ databases">
        <authorList>
            <person name="Rombauts S."/>
        </authorList>
    </citation>
    <scope>NUCLEOTIDE SEQUENCE</scope>
    <source>
        <strain evidence="6">London</strain>
    </source>
</reference>
<dbReference type="HOGENOM" id="CLU_031466_2_0_1"/>
<dbReference type="PANTHER" id="PTHR44675">
    <property type="entry name" value="PAK1 INTERACTING PROTEIN 1"/>
    <property type="match status" value="1"/>
</dbReference>
<proteinExistence type="predicted"/>
<feature type="repeat" description="WD" evidence="4">
    <location>
        <begin position="120"/>
        <end position="161"/>
    </location>
</feature>
<dbReference type="InterPro" id="IPR019775">
    <property type="entry name" value="WD40_repeat_CS"/>
</dbReference>
<feature type="repeat" description="WD" evidence="4">
    <location>
        <begin position="79"/>
        <end position="119"/>
    </location>
</feature>
<evidence type="ECO:0000313" key="6">
    <source>
        <dbReference type="Proteomes" id="UP000015104"/>
    </source>
</evidence>
<dbReference type="AlphaFoldDB" id="T1K745"/>
<comment type="function">
    <text evidence="3">Negatively regulates the PAK1 kinase. PAK1 is a member of the PAK kinase family, which has been shown to play a positive role in the regulation of signaling pathways involving MAPK8 and RELA. PAK1 exists as an inactive homodimer, which is activated by binding of small GTPases such as CDC42 to an N-terminal regulatory domain. PAK1IP1 also binds to the N-terminus of PAK1, and inhibits the specific activation of PAK1 by CDC42. May be involved in ribosomal large subunit assembly.</text>
</comment>
<dbReference type="SMART" id="SM00320">
    <property type="entry name" value="WD40"/>
    <property type="match status" value="5"/>
</dbReference>
<organism evidence="5 6">
    <name type="scientific">Tetranychus urticae</name>
    <name type="common">Two-spotted spider mite</name>
    <dbReference type="NCBI Taxonomy" id="32264"/>
    <lineage>
        <taxon>Eukaryota</taxon>
        <taxon>Metazoa</taxon>
        <taxon>Ecdysozoa</taxon>
        <taxon>Arthropoda</taxon>
        <taxon>Chelicerata</taxon>
        <taxon>Arachnida</taxon>
        <taxon>Acari</taxon>
        <taxon>Acariformes</taxon>
        <taxon>Trombidiformes</taxon>
        <taxon>Prostigmata</taxon>
        <taxon>Eleutherengona</taxon>
        <taxon>Raphignathae</taxon>
        <taxon>Tetranychoidea</taxon>
        <taxon>Tetranychidae</taxon>
        <taxon>Tetranychus</taxon>
    </lineage>
</organism>
<dbReference type="InterPro" id="IPR036322">
    <property type="entry name" value="WD40_repeat_dom_sf"/>
</dbReference>
<evidence type="ECO:0000313" key="5">
    <source>
        <dbReference type="EnsemblMetazoa" id="tetur06g02910.1"/>
    </source>
</evidence>
<protein>
    <submittedName>
        <fullName evidence="5">Uncharacterized protein</fullName>
    </submittedName>
</protein>
<dbReference type="Proteomes" id="UP000015104">
    <property type="component" value="Unassembled WGS sequence"/>
</dbReference>
<keyword evidence="2" id="KW-0677">Repeat</keyword>
<dbReference type="PROSITE" id="PS50294">
    <property type="entry name" value="WD_REPEATS_REGION"/>
    <property type="match status" value="1"/>
</dbReference>
<dbReference type="STRING" id="32264.T1K745"/>
<dbReference type="EMBL" id="CAEY01001799">
    <property type="status" value="NOT_ANNOTATED_CDS"/>
    <property type="molecule type" value="Genomic_DNA"/>
</dbReference>
<evidence type="ECO:0000256" key="1">
    <source>
        <dbReference type="ARBA" id="ARBA00022574"/>
    </source>
</evidence>
<evidence type="ECO:0000256" key="3">
    <source>
        <dbReference type="ARBA" id="ARBA00045213"/>
    </source>
</evidence>
<dbReference type="PROSITE" id="PS50082">
    <property type="entry name" value="WD_REPEATS_2"/>
    <property type="match status" value="2"/>
</dbReference>
<dbReference type="SUPFAM" id="SSF50978">
    <property type="entry name" value="WD40 repeat-like"/>
    <property type="match status" value="1"/>
</dbReference>
<name>T1K745_TETUR</name>
<dbReference type="InterPro" id="IPR051959">
    <property type="entry name" value="PAK1-Kinase_Regulator"/>
</dbReference>
<dbReference type="Pfam" id="PF00400">
    <property type="entry name" value="WD40"/>
    <property type="match status" value="3"/>
</dbReference>
<dbReference type="PROSITE" id="PS00678">
    <property type="entry name" value="WD_REPEATS_1"/>
    <property type="match status" value="1"/>
</dbReference>
<keyword evidence="6" id="KW-1185">Reference proteome</keyword>
<dbReference type="EnsemblMetazoa" id="tetur06g02910.1">
    <property type="protein sequence ID" value="tetur06g02910.1"/>
    <property type="gene ID" value="tetur06g02910"/>
</dbReference>
<accession>T1K745</accession>
<dbReference type="PANTHER" id="PTHR44675:SF1">
    <property type="entry name" value="P21-ACTIVATED PROTEIN KINASE-INTERACTING PROTEIN 1"/>
    <property type="match status" value="1"/>
</dbReference>
<keyword evidence="1 4" id="KW-0853">WD repeat</keyword>
<dbReference type="eggNOG" id="KOG0294">
    <property type="taxonomic scope" value="Eukaryota"/>
</dbReference>
<dbReference type="KEGG" id="tut:107361269"/>
<evidence type="ECO:0000256" key="4">
    <source>
        <dbReference type="PROSITE-ProRule" id="PRU00221"/>
    </source>
</evidence>